<gene>
    <name evidence="1" type="ORF">J4557_48335</name>
</gene>
<proteinExistence type="predicted"/>
<name>A0ABS3RGH7_9ACTN</name>
<evidence type="ECO:0000313" key="2">
    <source>
        <dbReference type="Proteomes" id="UP000666915"/>
    </source>
</evidence>
<keyword evidence="2" id="KW-1185">Reference proteome</keyword>
<organism evidence="1 2">
    <name type="scientific">Actinomadura nitritigenes</name>
    <dbReference type="NCBI Taxonomy" id="134602"/>
    <lineage>
        <taxon>Bacteria</taxon>
        <taxon>Bacillati</taxon>
        <taxon>Actinomycetota</taxon>
        <taxon>Actinomycetes</taxon>
        <taxon>Streptosporangiales</taxon>
        <taxon>Thermomonosporaceae</taxon>
        <taxon>Actinomadura</taxon>
    </lineage>
</organism>
<sequence>MLAALADGELRDACEIAQKACPTAQQGCPERKVIQDAIDEVLPEMHHSGELIYGQREVPATVWFGDSPAPPMRVRIYMSAAAFDGE</sequence>
<evidence type="ECO:0000313" key="1">
    <source>
        <dbReference type="EMBL" id="MBO2445334.1"/>
    </source>
</evidence>
<accession>A0ABS3RGH7</accession>
<comment type="caution">
    <text evidence="1">The sequence shown here is derived from an EMBL/GenBank/DDBJ whole genome shotgun (WGS) entry which is preliminary data.</text>
</comment>
<dbReference type="RefSeq" id="WP_208274644.1">
    <property type="nucleotide sequence ID" value="NZ_BAAAGM010000096.1"/>
</dbReference>
<dbReference type="Proteomes" id="UP000666915">
    <property type="component" value="Unassembled WGS sequence"/>
</dbReference>
<reference evidence="1 2" key="1">
    <citation type="submission" date="2021-03" db="EMBL/GenBank/DDBJ databases">
        <authorList>
            <person name="Kanchanasin P."/>
            <person name="Saeng-In P."/>
            <person name="Phongsopitanun W."/>
            <person name="Yuki M."/>
            <person name="Kudo T."/>
            <person name="Ohkuma M."/>
            <person name="Tanasupawat S."/>
        </authorList>
    </citation>
    <scope>NUCLEOTIDE SEQUENCE [LARGE SCALE GENOMIC DNA]</scope>
    <source>
        <strain evidence="1 2">L46</strain>
    </source>
</reference>
<protein>
    <submittedName>
        <fullName evidence="1">Uncharacterized protein</fullName>
    </submittedName>
</protein>
<dbReference type="EMBL" id="JAGEOK010000073">
    <property type="protein sequence ID" value="MBO2445334.1"/>
    <property type="molecule type" value="Genomic_DNA"/>
</dbReference>